<name>A0ACC2D3J6_DIPCM</name>
<accession>A0ACC2D3J6</accession>
<organism evidence="1 2">
    <name type="scientific">Diphasiastrum complanatum</name>
    <name type="common">Issler's clubmoss</name>
    <name type="synonym">Lycopodium complanatum</name>
    <dbReference type="NCBI Taxonomy" id="34168"/>
    <lineage>
        <taxon>Eukaryota</taxon>
        <taxon>Viridiplantae</taxon>
        <taxon>Streptophyta</taxon>
        <taxon>Embryophyta</taxon>
        <taxon>Tracheophyta</taxon>
        <taxon>Lycopodiopsida</taxon>
        <taxon>Lycopodiales</taxon>
        <taxon>Lycopodiaceae</taxon>
        <taxon>Lycopodioideae</taxon>
        <taxon>Diphasiastrum</taxon>
    </lineage>
</organism>
<dbReference type="EMBL" id="CM055098">
    <property type="protein sequence ID" value="KAJ7548839.1"/>
    <property type="molecule type" value="Genomic_DNA"/>
</dbReference>
<comment type="caution">
    <text evidence="1">The sequence shown here is derived from an EMBL/GenBank/DDBJ whole genome shotgun (WGS) entry which is preliminary data.</text>
</comment>
<sequence length="267" mass="27820">MVEAVAAGWSAAPSTLYICSLHAAHNACPSPPHLTANPFLSSAKPIYTTTVYNNKTKSTCCCTVSSFCFNAIPEHELGTESRERKLSHRKVKLSAGELGHGLGLQLPPRASAVSVNQVNFLRTSYLTSTALLGAGGGDFGKFGGGEGWGGDGGGGGHSLSTTLRATNAQTDDSNLTPEVEDVILLDVKGMSCGGCASSVKRILESQPQVISATVDLPTEIASVHVKSLIDAANEWQTMKIRLGQVLANCLTSSGFKSSVREDSAPLA</sequence>
<gene>
    <name evidence="1" type="ORF">O6H91_07G029600</name>
</gene>
<proteinExistence type="predicted"/>
<keyword evidence="2" id="KW-1185">Reference proteome</keyword>
<dbReference type="Proteomes" id="UP001162992">
    <property type="component" value="Chromosome 7"/>
</dbReference>
<reference evidence="2" key="1">
    <citation type="journal article" date="2024" name="Proc. Natl. Acad. Sci. U.S.A.">
        <title>Extraordinary preservation of gene collinearity over three hundred million years revealed in homosporous lycophytes.</title>
        <authorList>
            <person name="Li C."/>
            <person name="Wickell D."/>
            <person name="Kuo L.Y."/>
            <person name="Chen X."/>
            <person name="Nie B."/>
            <person name="Liao X."/>
            <person name="Peng D."/>
            <person name="Ji J."/>
            <person name="Jenkins J."/>
            <person name="Williams M."/>
            <person name="Shu S."/>
            <person name="Plott C."/>
            <person name="Barry K."/>
            <person name="Rajasekar S."/>
            <person name="Grimwood J."/>
            <person name="Han X."/>
            <person name="Sun S."/>
            <person name="Hou Z."/>
            <person name="He W."/>
            <person name="Dai G."/>
            <person name="Sun C."/>
            <person name="Schmutz J."/>
            <person name="Leebens-Mack J.H."/>
            <person name="Li F.W."/>
            <person name="Wang L."/>
        </authorList>
    </citation>
    <scope>NUCLEOTIDE SEQUENCE [LARGE SCALE GENOMIC DNA]</scope>
    <source>
        <strain evidence="2">cv. PW_Plant_1</strain>
    </source>
</reference>
<evidence type="ECO:0000313" key="2">
    <source>
        <dbReference type="Proteomes" id="UP001162992"/>
    </source>
</evidence>
<protein>
    <submittedName>
        <fullName evidence="1">Uncharacterized protein</fullName>
    </submittedName>
</protein>
<evidence type="ECO:0000313" key="1">
    <source>
        <dbReference type="EMBL" id="KAJ7548839.1"/>
    </source>
</evidence>